<evidence type="ECO:0000313" key="1">
    <source>
        <dbReference type="EMBL" id="CAB4926379.1"/>
    </source>
</evidence>
<dbReference type="AlphaFoldDB" id="A0A6J7I6N0"/>
<organism evidence="1">
    <name type="scientific">freshwater metagenome</name>
    <dbReference type="NCBI Taxonomy" id="449393"/>
    <lineage>
        <taxon>unclassified sequences</taxon>
        <taxon>metagenomes</taxon>
        <taxon>ecological metagenomes</taxon>
    </lineage>
</organism>
<protein>
    <submittedName>
        <fullName evidence="1">Unannotated protein</fullName>
    </submittedName>
</protein>
<sequence>MLLLPTVTIKRLPEVAGVIEQANTDDRNAEIACRLQVVAREDAKTTGVLRERSCDAELWREIPNRTWRCFAQSLTPASAGEIVAQVICGSIHQTQELRIGCKLLKPLSVHLPEQTHRVSAHFVP</sequence>
<accession>A0A6J7I6N0</accession>
<name>A0A6J7I6N0_9ZZZZ</name>
<gene>
    <name evidence="1" type="ORF">UFOPK3610_01701</name>
</gene>
<proteinExistence type="predicted"/>
<reference evidence="1" key="1">
    <citation type="submission" date="2020-05" db="EMBL/GenBank/DDBJ databases">
        <authorList>
            <person name="Chiriac C."/>
            <person name="Salcher M."/>
            <person name="Ghai R."/>
            <person name="Kavagutti S V."/>
        </authorList>
    </citation>
    <scope>NUCLEOTIDE SEQUENCE</scope>
</reference>
<dbReference type="EMBL" id="CAFBMR010000100">
    <property type="protein sequence ID" value="CAB4926379.1"/>
    <property type="molecule type" value="Genomic_DNA"/>
</dbReference>